<evidence type="ECO:0000256" key="1">
    <source>
        <dbReference type="ARBA" id="ARBA00004651"/>
    </source>
</evidence>
<proteinExistence type="inferred from homology"/>
<keyword evidence="4 8" id="KW-1133">Transmembrane helix</keyword>
<protein>
    <submittedName>
        <fullName evidence="11">MotA/TolQ/ExbB proton channel family protein</fullName>
    </submittedName>
</protein>
<comment type="similarity">
    <text evidence="6">Belongs to the exbB/tolQ family.</text>
</comment>
<feature type="transmembrane region" description="Helical" evidence="8">
    <location>
        <begin position="393"/>
        <end position="418"/>
    </location>
</feature>
<keyword evidence="6" id="KW-0653">Protein transport</keyword>
<dbReference type="PANTHER" id="PTHR30625">
    <property type="entry name" value="PROTEIN TOLQ"/>
    <property type="match status" value="1"/>
</dbReference>
<keyword evidence="9" id="KW-0732">Signal</keyword>
<evidence type="ECO:0000313" key="11">
    <source>
        <dbReference type="EMBL" id="MFC3154240.1"/>
    </source>
</evidence>
<reference evidence="12" key="1">
    <citation type="journal article" date="2019" name="Int. J. Syst. Evol. Microbiol.">
        <title>The Global Catalogue of Microorganisms (GCM) 10K type strain sequencing project: providing services to taxonomists for standard genome sequencing and annotation.</title>
        <authorList>
            <consortium name="The Broad Institute Genomics Platform"/>
            <consortium name="The Broad Institute Genome Sequencing Center for Infectious Disease"/>
            <person name="Wu L."/>
            <person name="Ma J."/>
        </authorList>
    </citation>
    <scope>NUCLEOTIDE SEQUENCE [LARGE SCALE GENOMIC DNA]</scope>
    <source>
        <strain evidence="12">KCTC 52141</strain>
    </source>
</reference>
<evidence type="ECO:0000256" key="5">
    <source>
        <dbReference type="ARBA" id="ARBA00023136"/>
    </source>
</evidence>
<keyword evidence="6" id="KW-0813">Transport</keyword>
<feature type="domain" description="MotA/TolQ/ExbB proton channel" evidence="10">
    <location>
        <begin position="333"/>
        <end position="430"/>
    </location>
</feature>
<evidence type="ECO:0000256" key="4">
    <source>
        <dbReference type="ARBA" id="ARBA00022989"/>
    </source>
</evidence>
<evidence type="ECO:0000256" key="2">
    <source>
        <dbReference type="ARBA" id="ARBA00022475"/>
    </source>
</evidence>
<evidence type="ECO:0000259" key="10">
    <source>
        <dbReference type="Pfam" id="PF01618"/>
    </source>
</evidence>
<gene>
    <name evidence="11" type="ORF">ACFOEB_03425</name>
</gene>
<feature type="coiled-coil region" evidence="7">
    <location>
        <begin position="38"/>
        <end position="104"/>
    </location>
</feature>
<dbReference type="Proteomes" id="UP001595548">
    <property type="component" value="Unassembled WGS sequence"/>
</dbReference>
<feature type="transmembrane region" description="Helical" evidence="8">
    <location>
        <begin position="252"/>
        <end position="272"/>
    </location>
</feature>
<evidence type="ECO:0000256" key="6">
    <source>
        <dbReference type="RuleBase" id="RU004057"/>
    </source>
</evidence>
<comment type="subcellular location">
    <subcellularLocation>
        <location evidence="1">Cell membrane</location>
        <topology evidence="1">Multi-pass membrane protein</topology>
    </subcellularLocation>
    <subcellularLocation>
        <location evidence="6">Membrane</location>
        <topology evidence="6">Multi-pass membrane protein</topology>
    </subcellularLocation>
</comment>
<dbReference type="EMBL" id="JBHRTL010000004">
    <property type="protein sequence ID" value="MFC3154240.1"/>
    <property type="molecule type" value="Genomic_DNA"/>
</dbReference>
<keyword evidence="7" id="KW-0175">Coiled coil</keyword>
<dbReference type="RefSeq" id="WP_339616879.1">
    <property type="nucleotide sequence ID" value="NZ_AP031500.1"/>
</dbReference>
<accession>A0ABV7HP04</accession>
<evidence type="ECO:0000256" key="7">
    <source>
        <dbReference type="SAM" id="Coils"/>
    </source>
</evidence>
<dbReference type="PANTHER" id="PTHR30625:SF11">
    <property type="entry name" value="MOTA_TOLQ_EXBB PROTON CHANNEL DOMAIN-CONTAINING PROTEIN"/>
    <property type="match status" value="1"/>
</dbReference>
<dbReference type="InterPro" id="IPR002898">
    <property type="entry name" value="MotA_ExbB_proton_chnl"/>
</dbReference>
<dbReference type="Pfam" id="PF01618">
    <property type="entry name" value="MotA_ExbB"/>
    <property type="match status" value="1"/>
</dbReference>
<evidence type="ECO:0000256" key="8">
    <source>
        <dbReference type="SAM" id="Phobius"/>
    </source>
</evidence>
<sequence length="450" mass="49239">MKLVTKTLRVLLPLLLCSAVVSADGLPSKVEASLVADIKSAQQNLASTQKQLTAERTALGKKLHNLSDDVRQLRQETAVARRLADEQTLSLDQLRERLAEWRNQGRYQHNLLAGQHQQLARGTERDLPVRQNFSAGLDWLQLRLQDMEQQLYPEWHTASLVSPSGEVVSAAQIKVGPVEWYLQADAERGGLLQRNEDQPLPVAALELSGGALEQLQQLQSTGRGNVSFDPTLNRALALSQNQESVLAHLTKGGVWVLPILGFALFALVIGLGKALQLWREPKLLPALAERCEKLVQSGEGDSALNKLAQQAQGAQREMIEITRASGTSQQRDDRLFACLLEHKHRLEYWLGAIAITAAVSPLLGLLGTVSGMIKTFKMMTLFGAGDPSVVSGGISEALITTELGLVVAIPALLLHAVLQRWVKSYYSQLETDAIKFSQIETEPKAQGAQS</sequence>
<evidence type="ECO:0000313" key="12">
    <source>
        <dbReference type="Proteomes" id="UP001595548"/>
    </source>
</evidence>
<keyword evidence="12" id="KW-1185">Reference proteome</keyword>
<name>A0ABV7HP04_9GAMM</name>
<keyword evidence="2" id="KW-1003">Cell membrane</keyword>
<feature type="transmembrane region" description="Helical" evidence="8">
    <location>
        <begin position="348"/>
        <end position="373"/>
    </location>
</feature>
<organism evidence="11 12">
    <name type="scientific">Gilvimarinus japonicus</name>
    <dbReference type="NCBI Taxonomy" id="1796469"/>
    <lineage>
        <taxon>Bacteria</taxon>
        <taxon>Pseudomonadati</taxon>
        <taxon>Pseudomonadota</taxon>
        <taxon>Gammaproteobacteria</taxon>
        <taxon>Cellvibrionales</taxon>
        <taxon>Cellvibrionaceae</taxon>
        <taxon>Gilvimarinus</taxon>
    </lineage>
</organism>
<comment type="caution">
    <text evidence="11">The sequence shown here is derived from an EMBL/GenBank/DDBJ whole genome shotgun (WGS) entry which is preliminary data.</text>
</comment>
<evidence type="ECO:0000256" key="3">
    <source>
        <dbReference type="ARBA" id="ARBA00022692"/>
    </source>
</evidence>
<dbReference type="InterPro" id="IPR050790">
    <property type="entry name" value="ExbB/TolQ_transport"/>
</dbReference>
<keyword evidence="5 8" id="KW-0472">Membrane</keyword>
<evidence type="ECO:0000256" key="9">
    <source>
        <dbReference type="SAM" id="SignalP"/>
    </source>
</evidence>
<feature type="chain" id="PRO_5045258608" evidence="9">
    <location>
        <begin position="24"/>
        <end position="450"/>
    </location>
</feature>
<keyword evidence="3 8" id="KW-0812">Transmembrane</keyword>
<feature type="signal peptide" evidence="9">
    <location>
        <begin position="1"/>
        <end position="23"/>
    </location>
</feature>